<feature type="transmembrane region" description="Helical" evidence="1">
    <location>
        <begin position="6"/>
        <end position="23"/>
    </location>
</feature>
<evidence type="ECO:0008006" key="4">
    <source>
        <dbReference type="Google" id="ProtNLM"/>
    </source>
</evidence>
<accession>A0ABP1RDL5</accession>
<keyword evidence="1" id="KW-0812">Transmembrane</keyword>
<dbReference type="EMBL" id="CAXLJM020000072">
    <property type="protein sequence ID" value="CAL8127046.1"/>
    <property type="molecule type" value="Genomic_DNA"/>
</dbReference>
<organism evidence="2 3">
    <name type="scientific">Orchesella dallaii</name>
    <dbReference type="NCBI Taxonomy" id="48710"/>
    <lineage>
        <taxon>Eukaryota</taxon>
        <taxon>Metazoa</taxon>
        <taxon>Ecdysozoa</taxon>
        <taxon>Arthropoda</taxon>
        <taxon>Hexapoda</taxon>
        <taxon>Collembola</taxon>
        <taxon>Entomobryomorpha</taxon>
        <taxon>Entomobryoidea</taxon>
        <taxon>Orchesellidae</taxon>
        <taxon>Orchesellinae</taxon>
        <taxon>Orchesella</taxon>
    </lineage>
</organism>
<keyword evidence="3" id="KW-1185">Reference proteome</keyword>
<evidence type="ECO:0000256" key="1">
    <source>
        <dbReference type="SAM" id="Phobius"/>
    </source>
</evidence>
<keyword evidence="1" id="KW-1133">Transmembrane helix</keyword>
<keyword evidence="1" id="KW-0472">Membrane</keyword>
<proteinExistence type="predicted"/>
<dbReference type="Proteomes" id="UP001642540">
    <property type="component" value="Unassembled WGS sequence"/>
</dbReference>
<evidence type="ECO:0000313" key="3">
    <source>
        <dbReference type="Proteomes" id="UP001642540"/>
    </source>
</evidence>
<name>A0ABP1RDL5_9HEXA</name>
<comment type="caution">
    <text evidence="2">The sequence shown here is derived from an EMBL/GenBank/DDBJ whole genome shotgun (WGS) entry which is preliminary data.</text>
</comment>
<protein>
    <recommendedName>
        <fullName evidence="4">EB domain-containing protein</fullName>
    </recommendedName>
</protein>
<sequence length="168" mass="18350">MEVGVQIVICICIVATFVINVSSTRRGFQQPCGAPLHARSRESLEARQCDYTRGLVCSSGICECNNLSGSIDDRPVWNRTHCVVKLNDTCRIVKSYGPGLPFLPNVTHTEELSCGTGAICTYDQDCWCEEGLVPDKHGLNCVADSGQPVLGVDGNIILFAFFFVSRFV</sequence>
<reference evidence="2 3" key="1">
    <citation type="submission" date="2024-08" db="EMBL/GenBank/DDBJ databases">
        <authorList>
            <person name="Cucini C."/>
            <person name="Frati F."/>
        </authorList>
    </citation>
    <scope>NUCLEOTIDE SEQUENCE [LARGE SCALE GENOMIC DNA]</scope>
</reference>
<evidence type="ECO:0000313" key="2">
    <source>
        <dbReference type="EMBL" id="CAL8127046.1"/>
    </source>
</evidence>
<gene>
    <name evidence="2" type="ORF">ODALV1_LOCUS21673</name>
</gene>